<proteinExistence type="predicted"/>
<accession>A0A813S734</accession>
<keyword evidence="5" id="KW-1185">Reference proteome</keyword>
<gene>
    <name evidence="3" type="ORF">JBS370_LOCUS637</name>
    <name evidence="2" type="ORF">JXQ802_LOCUS24153</name>
    <name evidence="1" type="ORF">ZHD862_LOCUS2158</name>
</gene>
<evidence type="ECO:0000313" key="5">
    <source>
        <dbReference type="Proteomes" id="UP000663870"/>
    </source>
</evidence>
<organism evidence="1 4">
    <name type="scientific">Rotaria sordida</name>
    <dbReference type="NCBI Taxonomy" id="392033"/>
    <lineage>
        <taxon>Eukaryota</taxon>
        <taxon>Metazoa</taxon>
        <taxon>Spiralia</taxon>
        <taxon>Gnathifera</taxon>
        <taxon>Rotifera</taxon>
        <taxon>Eurotatoria</taxon>
        <taxon>Bdelloidea</taxon>
        <taxon>Philodinida</taxon>
        <taxon>Philodinidae</taxon>
        <taxon>Rotaria</taxon>
    </lineage>
</organism>
<protein>
    <submittedName>
        <fullName evidence="1">Uncharacterized protein</fullName>
    </submittedName>
</protein>
<comment type="caution">
    <text evidence="1">The sequence shown here is derived from an EMBL/GenBank/DDBJ whole genome shotgun (WGS) entry which is preliminary data.</text>
</comment>
<evidence type="ECO:0000313" key="2">
    <source>
        <dbReference type="EMBL" id="CAF1196048.1"/>
    </source>
</evidence>
<dbReference type="Proteomes" id="UP000663870">
    <property type="component" value="Unassembled WGS sequence"/>
</dbReference>
<dbReference type="Proteomes" id="UP000663864">
    <property type="component" value="Unassembled WGS sequence"/>
</dbReference>
<dbReference type="AlphaFoldDB" id="A0A813S734"/>
<dbReference type="Proteomes" id="UP000663836">
    <property type="component" value="Unassembled WGS sequence"/>
</dbReference>
<evidence type="ECO:0000313" key="4">
    <source>
        <dbReference type="Proteomes" id="UP000663864"/>
    </source>
</evidence>
<reference evidence="1" key="1">
    <citation type="submission" date="2021-02" db="EMBL/GenBank/DDBJ databases">
        <authorList>
            <person name="Nowell W R."/>
        </authorList>
    </citation>
    <scope>NUCLEOTIDE SEQUENCE</scope>
</reference>
<evidence type="ECO:0000313" key="3">
    <source>
        <dbReference type="EMBL" id="CAF3536540.1"/>
    </source>
</evidence>
<dbReference type="EMBL" id="CAJOBD010000018">
    <property type="protein sequence ID" value="CAF3536540.1"/>
    <property type="molecule type" value="Genomic_DNA"/>
</dbReference>
<dbReference type="EMBL" id="CAJNOT010000041">
    <property type="protein sequence ID" value="CAF0796001.1"/>
    <property type="molecule type" value="Genomic_DNA"/>
</dbReference>
<name>A0A813S734_9BILA</name>
<dbReference type="EMBL" id="CAJNOL010000776">
    <property type="protein sequence ID" value="CAF1196048.1"/>
    <property type="molecule type" value="Genomic_DNA"/>
</dbReference>
<sequence>MDYNQENSDGNNSILIFNQPKNSLRFTSSTTSTLNSTSKTNSLIISKQSNINIDYSMTRTKSLRKRYYQQKQKQIEHCSSSYSTATTRSISPSTITIMKKNEHEQNSLKKFSKIQKQEARPLGICLRKCIQCRQLKHILLAECTVCYRMTDVDLKDCKCQILTNKNIIDHFICSICNSKLTVDEYIICANRTCQTTLSALINKESLNEIEEKSVLSTILTNIYYPKSTHRTVAIQVNTLINLPLLQRFLPTIIDDENEESSSLSWSKHDLDWTIITSSNSSDISSMSNDSNMNISLNNITRTMTTAFNSNQPTKLTLRSENKLRHHQLQVRHLCIDSSGQKTPL</sequence>
<evidence type="ECO:0000313" key="1">
    <source>
        <dbReference type="EMBL" id="CAF0796001.1"/>
    </source>
</evidence>